<reference evidence="8" key="1">
    <citation type="journal article" date="2014" name="Proc. Natl. Acad. Sci. U.S.A.">
        <title>Extensive sampling of basidiomycete genomes demonstrates inadequacy of the white-rot/brown-rot paradigm for wood decay fungi.</title>
        <authorList>
            <person name="Riley R."/>
            <person name="Salamov A.A."/>
            <person name="Brown D.W."/>
            <person name="Nagy L.G."/>
            <person name="Floudas D."/>
            <person name="Held B.W."/>
            <person name="Levasseur A."/>
            <person name="Lombard V."/>
            <person name="Morin E."/>
            <person name="Otillar R."/>
            <person name="Lindquist E.A."/>
            <person name="Sun H."/>
            <person name="LaButti K.M."/>
            <person name="Schmutz J."/>
            <person name="Jabbour D."/>
            <person name="Luo H."/>
            <person name="Baker S.E."/>
            <person name="Pisabarro A.G."/>
            <person name="Walton J.D."/>
            <person name="Blanchette R.A."/>
            <person name="Henrissat B."/>
            <person name="Martin F."/>
            <person name="Cullen D."/>
            <person name="Hibbett D.S."/>
            <person name="Grigoriev I.V."/>
        </authorList>
    </citation>
    <scope>NUCLEOTIDE SEQUENCE [LARGE SCALE GENOMIC DNA]</scope>
    <source>
        <strain evidence="8">CBS 339.88</strain>
    </source>
</reference>
<feature type="region of interest" description="Disordered" evidence="5">
    <location>
        <begin position="406"/>
        <end position="437"/>
    </location>
</feature>
<feature type="region of interest" description="Disordered" evidence="5">
    <location>
        <begin position="700"/>
        <end position="733"/>
    </location>
</feature>
<feature type="region of interest" description="Disordered" evidence="5">
    <location>
        <begin position="1135"/>
        <end position="1194"/>
    </location>
</feature>
<dbReference type="OrthoDB" id="2122982at2759"/>
<dbReference type="InterPro" id="IPR043145">
    <property type="entry name" value="Znf_ZZ_sf"/>
</dbReference>
<keyword evidence="2" id="KW-0863">Zinc-finger</keyword>
<accession>A0A067SQQ9</accession>
<keyword evidence="8" id="KW-1185">Reference proteome</keyword>
<keyword evidence="1" id="KW-0479">Metal-binding</keyword>
<dbReference type="PROSITE" id="PS00018">
    <property type="entry name" value="EF_HAND_1"/>
    <property type="match status" value="1"/>
</dbReference>
<evidence type="ECO:0000256" key="2">
    <source>
        <dbReference type="ARBA" id="ARBA00022771"/>
    </source>
</evidence>
<evidence type="ECO:0000256" key="4">
    <source>
        <dbReference type="SAM" id="Coils"/>
    </source>
</evidence>
<feature type="domain" description="ZZ-type" evidence="6">
    <location>
        <begin position="1061"/>
        <end position="1104"/>
    </location>
</feature>
<dbReference type="HOGENOM" id="CLU_004050_1_0_1"/>
<evidence type="ECO:0000256" key="5">
    <source>
        <dbReference type="SAM" id="MobiDB-lite"/>
    </source>
</evidence>
<dbReference type="GO" id="GO:0008270">
    <property type="term" value="F:zinc ion binding"/>
    <property type="evidence" value="ECO:0007669"/>
    <property type="project" value="UniProtKB-KW"/>
</dbReference>
<dbReference type="InterPro" id="IPR018247">
    <property type="entry name" value="EF_Hand_1_Ca_BS"/>
</dbReference>
<sequence>MGSNVQGVTKGSKIDKILDDVQGHPDTVSALKDGVTEMFSVVKGEIGNFVQSSDGLMKALDEVGKLHPFIMIAVIPFKAALSLELKRRENNKKVLALIIQMSSMMETLELLAPIKPSELGSGAESLAQRMDNRLKAAADAIRECSHATHEYYKMKVIPKILKSNKWEEKFTDLATQFANFQSDFAADIAFFTGAGVQATIRAVGQIDEKITMFMTVVFNLFASSEETQLLSFIKTKGGSEKFINDDTLLLDLIKKQKGQQAQPSEDDRIGQGKANFDLGNSPFDDTKKELTTDLNILLDGSRKTFTQLFEEQKDQITAVRDDIRRESDRIVGRLLSGAHDRILDKVGVHSLFATTELTELQHIHAIWVDMGWKGSTKTLDLVLALRDFYVNHPQYLSSLETSRAAAVSSKPRGESDGGKEELEKIGPDRPASDDFDPPAIAPEDAWAIRFLSRSNLSPLMEAVDPDCSGHVTIKEINDFTSSRPREWSLPQWVAYWTVGFEVTLRQYCNRIRELFTVLHALYDMLIPGNAGVFSSVMTQVVEDVIAQVHTIGADDKEDEYQNPSFRAYAKGVEKQIEARLKRLNYLIDGSNALSVVTGPGHGRLEECFLPLVFLLLRNCFRITTKGMSQRLQFSDFNDTVYSFYTLWNAASERVAGLKRDFKLRNISVTDEFRRYSYGMYYYMIAFEALDKDRDHFILPEPDMDPFSSDDEDEDTNSVDPQDSHSADDATMPNYDINSLDYVYAETNSDISESPGDSGPVTLVGTWSGVYFYGFSTSSNADGVMTLMSFQVNDLDAQGMFTGSGSDTLADFSIDGTLDGKTVMFSKNYPRHNALAYSGEINEEFNTIVGKWGSTDSTPLGMFVLEKESVHFYPSEEMDIKKKWRLLWKFAINVTLHRLSPRTIRWSFLKYRRDQRRQFIALFKGSRAVGLNESDAGELKTLQSTLSIADITLYKGLALLEQGREIVHKSTCDACGNDIRMTRFTCLNCSAGRYLHTVDICSDCVNKAFTVTREKGTIILHHLPTHPILQIRRPLSFLLQLPVQENAQYIFHRAPLTSNASDSAGVSCKDCGNRLTQPYWACCECDDVYICESCNTNTEQSRPWLYERIKFPAISPKAENVDRKSIPQEDTVAEHELVGSQGPSMADETDPLSSPIGKPPKKNFVVFTEANNSKDPDSEATIISSTKDDSNSHVDHQLPRIPEATTISKEHKWSHDLVLCASPEAVSVPVSLEGRVMSVEQKLHELQEQAKLLEKGMGKLEGQLERLEQFLRTAVVRG</sequence>
<evidence type="ECO:0000256" key="3">
    <source>
        <dbReference type="ARBA" id="ARBA00022833"/>
    </source>
</evidence>
<feature type="compositionally biased region" description="Basic and acidic residues" evidence="5">
    <location>
        <begin position="411"/>
        <end position="432"/>
    </location>
</feature>
<keyword evidence="3" id="KW-0862">Zinc</keyword>
<dbReference type="AlphaFoldDB" id="A0A067SQQ9"/>
<dbReference type="EMBL" id="KL142399">
    <property type="protein sequence ID" value="KDR69994.1"/>
    <property type="molecule type" value="Genomic_DNA"/>
</dbReference>
<keyword evidence="4" id="KW-0175">Coiled coil</keyword>
<dbReference type="SMART" id="SM00291">
    <property type="entry name" value="ZnF_ZZ"/>
    <property type="match status" value="2"/>
</dbReference>
<evidence type="ECO:0000256" key="1">
    <source>
        <dbReference type="ARBA" id="ARBA00022723"/>
    </source>
</evidence>
<feature type="coiled-coil region" evidence="4">
    <location>
        <begin position="1235"/>
        <end position="1262"/>
    </location>
</feature>
<organism evidence="7 8">
    <name type="scientific">Galerina marginata (strain CBS 339.88)</name>
    <dbReference type="NCBI Taxonomy" id="685588"/>
    <lineage>
        <taxon>Eukaryota</taxon>
        <taxon>Fungi</taxon>
        <taxon>Dikarya</taxon>
        <taxon>Basidiomycota</taxon>
        <taxon>Agaricomycotina</taxon>
        <taxon>Agaricomycetes</taxon>
        <taxon>Agaricomycetidae</taxon>
        <taxon>Agaricales</taxon>
        <taxon>Agaricineae</taxon>
        <taxon>Strophariaceae</taxon>
        <taxon>Galerina</taxon>
    </lineage>
</organism>
<evidence type="ECO:0000313" key="8">
    <source>
        <dbReference type="Proteomes" id="UP000027222"/>
    </source>
</evidence>
<feature type="compositionally biased region" description="Basic and acidic residues" evidence="5">
    <location>
        <begin position="1185"/>
        <end position="1194"/>
    </location>
</feature>
<gene>
    <name evidence="7" type="ORF">GALMADRAFT_145041</name>
</gene>
<dbReference type="Proteomes" id="UP000027222">
    <property type="component" value="Unassembled WGS sequence"/>
</dbReference>
<feature type="compositionally biased region" description="Acidic residues" evidence="5">
    <location>
        <begin position="701"/>
        <end position="716"/>
    </location>
</feature>
<dbReference type="SUPFAM" id="SSF57850">
    <property type="entry name" value="RING/U-box"/>
    <property type="match status" value="1"/>
</dbReference>
<evidence type="ECO:0000313" key="7">
    <source>
        <dbReference type="EMBL" id="KDR69994.1"/>
    </source>
</evidence>
<feature type="domain" description="ZZ-type" evidence="6">
    <location>
        <begin position="965"/>
        <end position="1014"/>
    </location>
</feature>
<dbReference type="Gene3D" id="3.30.60.90">
    <property type="match status" value="1"/>
</dbReference>
<dbReference type="InterPro" id="IPR000433">
    <property type="entry name" value="Znf_ZZ"/>
</dbReference>
<protein>
    <recommendedName>
        <fullName evidence="6">ZZ-type domain-containing protein</fullName>
    </recommendedName>
</protein>
<dbReference type="STRING" id="685588.A0A067SQQ9"/>
<proteinExistence type="predicted"/>
<name>A0A067SQQ9_GALM3</name>
<evidence type="ECO:0000259" key="6">
    <source>
        <dbReference type="SMART" id="SM00291"/>
    </source>
</evidence>